<evidence type="ECO:0000256" key="1">
    <source>
        <dbReference type="SAM" id="MobiDB-lite"/>
    </source>
</evidence>
<dbReference type="GO" id="GO:0003677">
    <property type="term" value="F:DNA binding"/>
    <property type="evidence" value="ECO:0007669"/>
    <property type="project" value="InterPro"/>
</dbReference>
<dbReference type="InterPro" id="IPR007889">
    <property type="entry name" value="HTH_Psq"/>
</dbReference>
<dbReference type="Pfam" id="PF05225">
    <property type="entry name" value="HTH_psq"/>
    <property type="match status" value="1"/>
</dbReference>
<dbReference type="EMBL" id="JAHLJV010000074">
    <property type="protein sequence ID" value="KAK1574496.1"/>
    <property type="molecule type" value="Genomic_DNA"/>
</dbReference>
<protein>
    <recommendedName>
        <fullName evidence="2">HTH psq-type domain-containing protein</fullName>
    </recommendedName>
</protein>
<dbReference type="RefSeq" id="XP_060410014.1">
    <property type="nucleotide sequence ID" value="XM_060558756.1"/>
</dbReference>
<evidence type="ECO:0000313" key="3">
    <source>
        <dbReference type="EMBL" id="KAK1574496.1"/>
    </source>
</evidence>
<keyword evidence="4" id="KW-1185">Reference proteome</keyword>
<reference evidence="3" key="1">
    <citation type="submission" date="2021-06" db="EMBL/GenBank/DDBJ databases">
        <title>Comparative genomics, transcriptomics and evolutionary studies reveal genomic signatures of adaptation to plant cell wall in hemibiotrophic fungi.</title>
        <authorList>
            <consortium name="DOE Joint Genome Institute"/>
            <person name="Baroncelli R."/>
            <person name="Diaz J.F."/>
            <person name="Benocci T."/>
            <person name="Peng M."/>
            <person name="Battaglia E."/>
            <person name="Haridas S."/>
            <person name="Andreopoulos W."/>
            <person name="Labutti K."/>
            <person name="Pangilinan J."/>
            <person name="Floch G.L."/>
            <person name="Makela M.R."/>
            <person name="Henrissat B."/>
            <person name="Grigoriev I.V."/>
            <person name="Crouch J.A."/>
            <person name="De Vries R.P."/>
            <person name="Sukno S.A."/>
            <person name="Thon M.R."/>
        </authorList>
    </citation>
    <scope>NUCLEOTIDE SEQUENCE</scope>
    <source>
        <strain evidence="3">CBS 125086</strain>
    </source>
</reference>
<gene>
    <name evidence="3" type="ORF">LY79DRAFT_565743</name>
</gene>
<dbReference type="AlphaFoldDB" id="A0AAD8UZ35"/>
<proteinExistence type="predicted"/>
<feature type="domain" description="HTH psq-type" evidence="2">
    <location>
        <begin position="32"/>
        <end position="52"/>
    </location>
</feature>
<dbReference type="GeneID" id="85442996"/>
<name>A0AAD8UZ35_9PEZI</name>
<sequence length="85" mass="9271">MTAAKKAAETLYIARQRATCQRAGKTAINIPSIRQAARDYGVSHTAIQKHLRALQEGHDLRVSPDEPGRPRSFTEAEDVALGVAM</sequence>
<feature type="region of interest" description="Disordered" evidence="1">
    <location>
        <begin position="60"/>
        <end position="85"/>
    </location>
</feature>
<comment type="caution">
    <text evidence="3">The sequence shown here is derived from an EMBL/GenBank/DDBJ whole genome shotgun (WGS) entry which is preliminary data.</text>
</comment>
<evidence type="ECO:0000259" key="2">
    <source>
        <dbReference type="Pfam" id="PF05225"/>
    </source>
</evidence>
<dbReference type="Proteomes" id="UP001230504">
    <property type="component" value="Unassembled WGS sequence"/>
</dbReference>
<evidence type="ECO:0000313" key="4">
    <source>
        <dbReference type="Proteomes" id="UP001230504"/>
    </source>
</evidence>
<organism evidence="3 4">
    <name type="scientific">Colletotrichum navitas</name>
    <dbReference type="NCBI Taxonomy" id="681940"/>
    <lineage>
        <taxon>Eukaryota</taxon>
        <taxon>Fungi</taxon>
        <taxon>Dikarya</taxon>
        <taxon>Ascomycota</taxon>
        <taxon>Pezizomycotina</taxon>
        <taxon>Sordariomycetes</taxon>
        <taxon>Hypocreomycetidae</taxon>
        <taxon>Glomerellales</taxon>
        <taxon>Glomerellaceae</taxon>
        <taxon>Colletotrichum</taxon>
        <taxon>Colletotrichum graminicola species complex</taxon>
    </lineage>
</organism>
<feature type="compositionally biased region" description="Basic and acidic residues" evidence="1">
    <location>
        <begin position="60"/>
        <end position="74"/>
    </location>
</feature>
<accession>A0AAD8UZ35</accession>